<protein>
    <submittedName>
        <fullName evidence="6">ABC-2 type transport system ATP-binding protein</fullName>
    </submittedName>
</protein>
<dbReference type="InterPro" id="IPR003593">
    <property type="entry name" value="AAA+_ATPase"/>
</dbReference>
<dbReference type="InterPro" id="IPR017871">
    <property type="entry name" value="ABC_transporter-like_CS"/>
</dbReference>
<dbReference type="Proteomes" id="UP000199215">
    <property type="component" value="Unassembled WGS sequence"/>
</dbReference>
<keyword evidence="2" id="KW-0813">Transport</keyword>
<reference evidence="6 7" key="1">
    <citation type="submission" date="2016-10" db="EMBL/GenBank/DDBJ databases">
        <authorList>
            <person name="de Groot N.N."/>
        </authorList>
    </citation>
    <scope>NUCLEOTIDE SEQUENCE [LARGE SCALE GENOMIC DNA]</scope>
    <source>
        <strain evidence="6 7">IBRC-M10418</strain>
    </source>
</reference>
<evidence type="ECO:0000313" key="7">
    <source>
        <dbReference type="Proteomes" id="UP000199215"/>
    </source>
</evidence>
<dbReference type="SMART" id="SM00382">
    <property type="entry name" value="AAA"/>
    <property type="match status" value="1"/>
</dbReference>
<comment type="similarity">
    <text evidence="1">Belongs to the ABC transporter superfamily.</text>
</comment>
<evidence type="ECO:0000256" key="2">
    <source>
        <dbReference type="ARBA" id="ARBA00022448"/>
    </source>
</evidence>
<dbReference type="AlphaFoldDB" id="A0A1H6IWN3"/>
<dbReference type="InterPro" id="IPR027417">
    <property type="entry name" value="P-loop_NTPase"/>
</dbReference>
<dbReference type="InterPro" id="IPR003439">
    <property type="entry name" value="ABC_transporter-like_ATP-bd"/>
</dbReference>
<accession>A0A1H6IWN3</accession>
<keyword evidence="3" id="KW-0547">Nucleotide-binding</keyword>
<evidence type="ECO:0000256" key="3">
    <source>
        <dbReference type="ARBA" id="ARBA00022741"/>
    </source>
</evidence>
<dbReference type="GO" id="GO:0005524">
    <property type="term" value="F:ATP binding"/>
    <property type="evidence" value="ECO:0007669"/>
    <property type="project" value="UniProtKB-KW"/>
</dbReference>
<evidence type="ECO:0000313" key="6">
    <source>
        <dbReference type="EMBL" id="SEH53893.1"/>
    </source>
</evidence>
<dbReference type="GO" id="GO:0016887">
    <property type="term" value="F:ATP hydrolysis activity"/>
    <property type="evidence" value="ECO:0007669"/>
    <property type="project" value="InterPro"/>
</dbReference>
<sequence>MTNASNDCTPAVITDGFTKRFGSITAVEGLEMTVPAESVYGLLGPNGAGKSTTIDALIGLVHATEGTVRILGMDVRTSPVEIRRRTGILPDGFTPYERLTGREHLDAAARANGVTIDTDEALARVGLADAADRTAGGYSQGMSQRLGLAMALVGAPDLIILDEPAAGLDPHGIEMLRRIVREEHARGATVLLSTHQLAQVEAVCDTVGIIDDGRLVAEDSAESLRRTVGTEATLRVRLTGSIDRARNLLGELNGVTGVTKDGDVLVVRCEAEQGTAGVIAALERSDVGLESYEKSLPGLEQVFEAYTDEQ</sequence>
<dbReference type="PROSITE" id="PS00211">
    <property type="entry name" value="ABC_TRANSPORTER_1"/>
    <property type="match status" value="1"/>
</dbReference>
<dbReference type="OrthoDB" id="87732at2157"/>
<keyword evidence="4 6" id="KW-0067">ATP-binding</keyword>
<dbReference type="RefSeq" id="WP_092817129.1">
    <property type="nucleotide sequence ID" value="NZ_FNWU01000005.1"/>
</dbReference>
<dbReference type="EMBL" id="FNWU01000005">
    <property type="protein sequence ID" value="SEH53893.1"/>
    <property type="molecule type" value="Genomic_DNA"/>
</dbReference>
<feature type="domain" description="ABC transporter" evidence="5">
    <location>
        <begin position="12"/>
        <end position="237"/>
    </location>
</feature>
<evidence type="ECO:0000256" key="1">
    <source>
        <dbReference type="ARBA" id="ARBA00005417"/>
    </source>
</evidence>
<gene>
    <name evidence="6" type="ORF">SAMN05192561_105113</name>
</gene>
<keyword evidence="7" id="KW-1185">Reference proteome</keyword>
<dbReference type="PANTHER" id="PTHR43335:SF4">
    <property type="entry name" value="ABC TRANSPORTER, ATP-BINDING PROTEIN"/>
    <property type="match status" value="1"/>
</dbReference>
<dbReference type="Pfam" id="PF00005">
    <property type="entry name" value="ABC_tran"/>
    <property type="match status" value="1"/>
</dbReference>
<dbReference type="STRING" id="1267564.SAMN05192561_105113"/>
<dbReference type="Gene3D" id="3.40.50.300">
    <property type="entry name" value="P-loop containing nucleotide triphosphate hydrolases"/>
    <property type="match status" value="1"/>
</dbReference>
<organism evidence="6 7">
    <name type="scientific">Halopenitus malekzadehii</name>
    <dbReference type="NCBI Taxonomy" id="1267564"/>
    <lineage>
        <taxon>Archaea</taxon>
        <taxon>Methanobacteriati</taxon>
        <taxon>Methanobacteriota</taxon>
        <taxon>Stenosarchaea group</taxon>
        <taxon>Halobacteria</taxon>
        <taxon>Halobacteriales</taxon>
        <taxon>Haloferacaceae</taxon>
        <taxon>Halopenitus</taxon>
    </lineage>
</organism>
<dbReference type="PROSITE" id="PS50893">
    <property type="entry name" value="ABC_TRANSPORTER_2"/>
    <property type="match status" value="1"/>
</dbReference>
<dbReference type="PANTHER" id="PTHR43335">
    <property type="entry name" value="ABC TRANSPORTER, ATP-BINDING PROTEIN"/>
    <property type="match status" value="1"/>
</dbReference>
<proteinExistence type="inferred from homology"/>
<evidence type="ECO:0000256" key="4">
    <source>
        <dbReference type="ARBA" id="ARBA00022840"/>
    </source>
</evidence>
<dbReference type="SUPFAM" id="SSF52540">
    <property type="entry name" value="P-loop containing nucleoside triphosphate hydrolases"/>
    <property type="match status" value="1"/>
</dbReference>
<name>A0A1H6IWN3_9EURY</name>
<evidence type="ECO:0000259" key="5">
    <source>
        <dbReference type="PROSITE" id="PS50893"/>
    </source>
</evidence>